<feature type="transmembrane region" description="Helical" evidence="1">
    <location>
        <begin position="64"/>
        <end position="81"/>
    </location>
</feature>
<comment type="caution">
    <text evidence="2">The sequence shown here is derived from an EMBL/GenBank/DDBJ whole genome shotgun (WGS) entry which is preliminary data.</text>
</comment>
<keyword evidence="3" id="KW-1185">Reference proteome</keyword>
<organism evidence="2 3">
    <name type="scientific">Paenibacillus enshidis</name>
    <dbReference type="NCBI Taxonomy" id="1458439"/>
    <lineage>
        <taxon>Bacteria</taxon>
        <taxon>Bacillati</taxon>
        <taxon>Bacillota</taxon>
        <taxon>Bacilli</taxon>
        <taxon>Bacillales</taxon>
        <taxon>Paenibacillaceae</taxon>
        <taxon>Paenibacillus</taxon>
    </lineage>
</organism>
<evidence type="ECO:0008006" key="4">
    <source>
        <dbReference type="Google" id="ProtNLM"/>
    </source>
</evidence>
<keyword evidence="1" id="KW-1133">Transmembrane helix</keyword>
<feature type="transmembrane region" description="Helical" evidence="1">
    <location>
        <begin position="87"/>
        <end position="107"/>
    </location>
</feature>
<accession>A0ABV5AYI1</accession>
<evidence type="ECO:0000313" key="2">
    <source>
        <dbReference type="EMBL" id="MFB5268211.1"/>
    </source>
</evidence>
<gene>
    <name evidence="2" type="ORF">ACE41H_15700</name>
</gene>
<keyword evidence="1" id="KW-0472">Membrane</keyword>
<evidence type="ECO:0000256" key="1">
    <source>
        <dbReference type="SAM" id="Phobius"/>
    </source>
</evidence>
<dbReference type="RefSeq" id="WP_375356367.1">
    <property type="nucleotide sequence ID" value="NZ_JBHHMI010000013.1"/>
</dbReference>
<dbReference type="EMBL" id="JBHHMI010000013">
    <property type="protein sequence ID" value="MFB5268211.1"/>
    <property type="molecule type" value="Genomic_DNA"/>
</dbReference>
<protein>
    <recommendedName>
        <fullName evidence="4">EF-hand domain-containing protein</fullName>
    </recommendedName>
</protein>
<keyword evidence="1" id="KW-0812">Transmembrane</keyword>
<reference evidence="2 3" key="1">
    <citation type="submission" date="2024-09" db="EMBL/GenBank/DDBJ databases">
        <title>Paenibacillus zeirhizospherea sp. nov., isolated from surface of the maize (Zea mays) roots in a horticulture field, Hungary.</title>
        <authorList>
            <person name="Marton D."/>
            <person name="Farkas M."/>
            <person name="Bedics A."/>
            <person name="Toth E."/>
            <person name="Tancsics A."/>
            <person name="Boka K."/>
            <person name="Maroti G."/>
            <person name="Kriszt B."/>
            <person name="Cserhati M."/>
        </authorList>
    </citation>
    <scope>NUCLEOTIDE SEQUENCE [LARGE SCALE GENOMIC DNA]</scope>
    <source>
        <strain evidence="2 3">KCTC 33519</strain>
    </source>
</reference>
<dbReference type="Proteomes" id="UP001580346">
    <property type="component" value="Unassembled WGS sequence"/>
</dbReference>
<proteinExistence type="predicted"/>
<evidence type="ECO:0000313" key="3">
    <source>
        <dbReference type="Proteomes" id="UP001580346"/>
    </source>
</evidence>
<name>A0ABV5AYI1_9BACL</name>
<sequence>MLEDAKFNYHGVLGQFKDDFDAVIKKMRDQMNHRQEWKKKSYTETIKNLAGNFKYATVLSKLKLSALPIIGGGLTWMVAYVKAQPWWAIGLCVAGVVILFLLSIYYFQVKKYQQRMATIHDPAFHLGALEALRPKEYEFWERFIGFDYAGFSFNGLYDALASNMTDAALSHVAGIAKGSIQTLQDVIEAQESDIEVYKASISVYEGEISEYEKAVSHLVKLLKSVNTNVYRLVNQRLSLHDLDFILPFTIYWIDGDKLRLIMDKGTSGASKETLSINDSNELRYAAVVAALNPSKEGIIKHTPYPGRNILAFTMRMQYDEYWVWSFHYDDDDYVATLFLNDENGIIESKEIRRLIHAFCLVLQSHRVNLKEDGHDVHETDANMA</sequence>